<dbReference type="PROSITE" id="PS50931">
    <property type="entry name" value="HTH_LYSR"/>
    <property type="match status" value="1"/>
</dbReference>
<evidence type="ECO:0000256" key="2">
    <source>
        <dbReference type="ARBA" id="ARBA00023015"/>
    </source>
</evidence>
<evidence type="ECO:0000259" key="5">
    <source>
        <dbReference type="PROSITE" id="PS50931"/>
    </source>
</evidence>
<evidence type="ECO:0000256" key="4">
    <source>
        <dbReference type="ARBA" id="ARBA00023163"/>
    </source>
</evidence>
<sequence length="297" mass="33169">MKIHQLRVLVACAEAGSLRAAADRLALTHPAVTKALKELEEEMKVPLVVRSSRGIELTRFGKALYHRSHQILEDMRRAHDEIRQLQGGVTGRVSIGVSGSSALIVMPRALKVFRQQMPDVEIDVIELPPKYIAVNLLDGSLDFFVTHAPQEIDPECEQRVLRKGRLFVTARRGHPAADCRTLRGLLAYEWLFPRQNIDKSEFTDLFANNGIEAPGKIVSCQSSLLALGLLIETDALALFPLPYIAHSVTQDRLCTLTIEETLPEVSASIITRRGVQLTPAARECRDVVQKVIEDQRW</sequence>
<comment type="similarity">
    <text evidence="1">Belongs to the LysR transcriptional regulatory family.</text>
</comment>
<evidence type="ECO:0000313" key="6">
    <source>
        <dbReference type="EMBL" id="VVD80469.1"/>
    </source>
</evidence>
<proteinExistence type="inferred from homology"/>
<dbReference type="InterPro" id="IPR036390">
    <property type="entry name" value="WH_DNA-bd_sf"/>
</dbReference>
<dbReference type="SUPFAM" id="SSF53850">
    <property type="entry name" value="Periplasmic binding protein-like II"/>
    <property type="match status" value="1"/>
</dbReference>
<dbReference type="InterPro" id="IPR000847">
    <property type="entry name" value="LysR_HTH_N"/>
</dbReference>
<dbReference type="OrthoDB" id="8524600at2"/>
<evidence type="ECO:0000256" key="1">
    <source>
        <dbReference type="ARBA" id="ARBA00009437"/>
    </source>
</evidence>
<dbReference type="InterPro" id="IPR036388">
    <property type="entry name" value="WH-like_DNA-bd_sf"/>
</dbReference>
<dbReference type="PANTHER" id="PTHR30419:SF30">
    <property type="entry name" value="LYSR FAMILY TRANSCRIPTIONAL REGULATOR"/>
    <property type="match status" value="1"/>
</dbReference>
<dbReference type="Pfam" id="PF03466">
    <property type="entry name" value="LysR_substrate"/>
    <property type="match status" value="1"/>
</dbReference>
<protein>
    <submittedName>
        <fullName evidence="6">HTH-type transcriptional regulator TsaR</fullName>
    </submittedName>
</protein>
<name>A0A5E4T372_9BURK</name>
<dbReference type="PANTHER" id="PTHR30419">
    <property type="entry name" value="HTH-TYPE TRANSCRIPTIONAL REGULATOR YBHD"/>
    <property type="match status" value="1"/>
</dbReference>
<organism evidence="6 7">
    <name type="scientific">Pandoraea terrae</name>
    <dbReference type="NCBI Taxonomy" id="1537710"/>
    <lineage>
        <taxon>Bacteria</taxon>
        <taxon>Pseudomonadati</taxon>
        <taxon>Pseudomonadota</taxon>
        <taxon>Betaproteobacteria</taxon>
        <taxon>Burkholderiales</taxon>
        <taxon>Burkholderiaceae</taxon>
        <taxon>Pandoraea</taxon>
    </lineage>
</organism>
<feature type="domain" description="HTH lysR-type" evidence="5">
    <location>
        <begin position="1"/>
        <end position="58"/>
    </location>
</feature>
<keyword evidence="7" id="KW-1185">Reference proteome</keyword>
<dbReference type="GO" id="GO:0003677">
    <property type="term" value="F:DNA binding"/>
    <property type="evidence" value="ECO:0007669"/>
    <property type="project" value="UniProtKB-KW"/>
</dbReference>
<gene>
    <name evidence="6" type="primary">tsaR_1</name>
    <name evidence="6" type="ORF">PTE30175_01035</name>
</gene>
<dbReference type="Gene3D" id="3.40.190.290">
    <property type="match status" value="1"/>
</dbReference>
<accession>A0A5E4T372</accession>
<dbReference type="SUPFAM" id="SSF46785">
    <property type="entry name" value="Winged helix' DNA-binding domain"/>
    <property type="match status" value="1"/>
</dbReference>
<dbReference type="FunFam" id="1.10.10.10:FF:000001">
    <property type="entry name" value="LysR family transcriptional regulator"/>
    <property type="match status" value="1"/>
</dbReference>
<keyword evidence="4" id="KW-0804">Transcription</keyword>
<dbReference type="InterPro" id="IPR005119">
    <property type="entry name" value="LysR_subst-bd"/>
</dbReference>
<keyword evidence="3" id="KW-0238">DNA-binding</keyword>
<dbReference type="AlphaFoldDB" id="A0A5E4T372"/>
<keyword evidence="2" id="KW-0805">Transcription regulation</keyword>
<dbReference type="RefSeq" id="WP_150695971.1">
    <property type="nucleotide sequence ID" value="NZ_CABPRZ010000003.1"/>
</dbReference>
<dbReference type="GO" id="GO:0003700">
    <property type="term" value="F:DNA-binding transcription factor activity"/>
    <property type="evidence" value="ECO:0007669"/>
    <property type="project" value="InterPro"/>
</dbReference>
<dbReference type="Pfam" id="PF00126">
    <property type="entry name" value="HTH_1"/>
    <property type="match status" value="1"/>
</dbReference>
<dbReference type="GO" id="GO:0005829">
    <property type="term" value="C:cytosol"/>
    <property type="evidence" value="ECO:0007669"/>
    <property type="project" value="TreeGrafter"/>
</dbReference>
<evidence type="ECO:0000313" key="7">
    <source>
        <dbReference type="Proteomes" id="UP000414233"/>
    </source>
</evidence>
<evidence type="ECO:0000256" key="3">
    <source>
        <dbReference type="ARBA" id="ARBA00023125"/>
    </source>
</evidence>
<dbReference type="EMBL" id="CABPRZ010000003">
    <property type="protein sequence ID" value="VVD80469.1"/>
    <property type="molecule type" value="Genomic_DNA"/>
</dbReference>
<dbReference type="Proteomes" id="UP000414233">
    <property type="component" value="Unassembled WGS sequence"/>
</dbReference>
<dbReference type="Gene3D" id="1.10.10.10">
    <property type="entry name" value="Winged helix-like DNA-binding domain superfamily/Winged helix DNA-binding domain"/>
    <property type="match status" value="1"/>
</dbReference>
<dbReference type="InterPro" id="IPR050950">
    <property type="entry name" value="HTH-type_LysR_regulators"/>
</dbReference>
<reference evidence="6 7" key="1">
    <citation type="submission" date="2019-08" db="EMBL/GenBank/DDBJ databases">
        <authorList>
            <person name="Peeters C."/>
        </authorList>
    </citation>
    <scope>NUCLEOTIDE SEQUENCE [LARGE SCALE GENOMIC DNA]</scope>
    <source>
        <strain evidence="6 7">LMG 30175</strain>
    </source>
</reference>